<reference evidence="2" key="1">
    <citation type="submission" date="2020-03" db="EMBL/GenBank/DDBJ databases">
        <title>A high-quality chromosome-level genome assembly of a woody plant with both climbing and erect habits, Rhamnella rubrinervis.</title>
        <authorList>
            <person name="Lu Z."/>
            <person name="Yang Y."/>
            <person name="Zhu X."/>
            <person name="Sun Y."/>
        </authorList>
    </citation>
    <scope>NUCLEOTIDE SEQUENCE</scope>
    <source>
        <strain evidence="2">BYM</strain>
        <tissue evidence="2">Leaf</tissue>
    </source>
</reference>
<keyword evidence="3" id="KW-1185">Reference proteome</keyword>
<accession>A0A8K0E1C7</accession>
<feature type="region of interest" description="Disordered" evidence="1">
    <location>
        <begin position="86"/>
        <end position="128"/>
    </location>
</feature>
<evidence type="ECO:0000313" key="2">
    <source>
        <dbReference type="EMBL" id="KAF3438014.1"/>
    </source>
</evidence>
<feature type="compositionally biased region" description="Basic and acidic residues" evidence="1">
    <location>
        <begin position="115"/>
        <end position="124"/>
    </location>
</feature>
<dbReference type="GO" id="GO:0009786">
    <property type="term" value="P:regulation of asymmetric cell division"/>
    <property type="evidence" value="ECO:0007669"/>
    <property type="project" value="InterPro"/>
</dbReference>
<protein>
    <submittedName>
        <fullName evidence="2">Uncharacterized protein</fullName>
    </submittedName>
</protein>
<name>A0A8K0E1C7_9ROSA</name>
<dbReference type="OrthoDB" id="1911716at2759"/>
<organism evidence="2 3">
    <name type="scientific">Rhamnella rubrinervis</name>
    <dbReference type="NCBI Taxonomy" id="2594499"/>
    <lineage>
        <taxon>Eukaryota</taxon>
        <taxon>Viridiplantae</taxon>
        <taxon>Streptophyta</taxon>
        <taxon>Embryophyta</taxon>
        <taxon>Tracheophyta</taxon>
        <taxon>Spermatophyta</taxon>
        <taxon>Magnoliopsida</taxon>
        <taxon>eudicotyledons</taxon>
        <taxon>Gunneridae</taxon>
        <taxon>Pentapetalae</taxon>
        <taxon>rosids</taxon>
        <taxon>fabids</taxon>
        <taxon>Rosales</taxon>
        <taxon>Rhamnaceae</taxon>
        <taxon>rhamnoid group</taxon>
        <taxon>Rhamneae</taxon>
        <taxon>Rhamnella</taxon>
    </lineage>
</organism>
<dbReference type="Proteomes" id="UP000796880">
    <property type="component" value="Unassembled WGS sequence"/>
</dbReference>
<dbReference type="InterPro" id="IPR040378">
    <property type="entry name" value="BASL"/>
</dbReference>
<evidence type="ECO:0000256" key="1">
    <source>
        <dbReference type="SAM" id="MobiDB-lite"/>
    </source>
</evidence>
<dbReference type="PANTHER" id="PTHR33914">
    <property type="entry name" value="18S PRE-RIBOSOMAL ASSEMBLY PROTEIN GAR2-LIKE PROTEIN"/>
    <property type="match status" value="1"/>
</dbReference>
<feature type="region of interest" description="Disordered" evidence="1">
    <location>
        <begin position="164"/>
        <end position="191"/>
    </location>
</feature>
<dbReference type="PANTHER" id="PTHR33914:SF3">
    <property type="entry name" value="PROTEIN BREAKING OF ASYMMETRY IN THE STOMATAL LINEAGE"/>
    <property type="match status" value="1"/>
</dbReference>
<proteinExistence type="predicted"/>
<evidence type="ECO:0000313" key="3">
    <source>
        <dbReference type="Proteomes" id="UP000796880"/>
    </source>
</evidence>
<sequence>MCTPCTMTRLVRWRVRDWASCFLACRFSIDEDRHDRYFSSTVPQLAIRNNMGLETKNNADSSRGISNNIKAKRRLTRQKKCNRERVELELGSSTTTEVKDSSSTSISSTSVPVDQNRKNHDHQEPSWPHFEDEDYIVFCFKEDGAFDVVKDGYNKSEAASNRIDCRARSSSRPVNRKDEEEDSNYVDMESASGGIAFEDRRMVSVESSDSTQSDASNGSFAFPVLGWEWTGSPVQMPKSEGLRLRKHKGRCVVGFQCCRF</sequence>
<feature type="compositionally biased region" description="Low complexity" evidence="1">
    <location>
        <begin position="101"/>
        <end position="110"/>
    </location>
</feature>
<gene>
    <name evidence="2" type="ORF">FNV43_RR20770</name>
</gene>
<dbReference type="EMBL" id="VOIH02000009">
    <property type="protein sequence ID" value="KAF3438014.1"/>
    <property type="molecule type" value="Genomic_DNA"/>
</dbReference>
<dbReference type="AlphaFoldDB" id="A0A8K0E1C7"/>
<comment type="caution">
    <text evidence="2">The sequence shown here is derived from an EMBL/GenBank/DDBJ whole genome shotgun (WGS) entry which is preliminary data.</text>
</comment>